<keyword evidence="1 7" id="KW-0853">WD repeat</keyword>
<dbReference type="SMART" id="SM00320">
    <property type="entry name" value="WD40"/>
    <property type="match status" value="8"/>
</dbReference>
<dbReference type="SUPFAM" id="SSF53474">
    <property type="entry name" value="alpha/beta-Hydrolases"/>
    <property type="match status" value="1"/>
</dbReference>
<keyword evidence="8" id="KW-0812">Transmembrane</keyword>
<evidence type="ECO:0000256" key="2">
    <source>
        <dbReference type="ARBA" id="ARBA00022737"/>
    </source>
</evidence>
<evidence type="ECO:0000256" key="1">
    <source>
        <dbReference type="ARBA" id="ARBA00022574"/>
    </source>
</evidence>
<feature type="repeat" description="WD" evidence="7">
    <location>
        <begin position="977"/>
        <end position="1017"/>
    </location>
</feature>
<protein>
    <recommendedName>
        <fullName evidence="5">Mitochondrial division protein 1</fullName>
    </recommendedName>
</protein>
<proteinExistence type="inferred from homology"/>
<accession>A0A2T3ZXP2</accession>
<dbReference type="InterPro" id="IPR056884">
    <property type="entry name" value="NPHP3-like_N"/>
</dbReference>
<dbReference type="EMBL" id="KZ679691">
    <property type="protein sequence ID" value="PTB49581.1"/>
    <property type="molecule type" value="Genomic_DNA"/>
</dbReference>
<keyword evidence="8" id="KW-1133">Transmembrane helix</keyword>
<dbReference type="InterPro" id="IPR027417">
    <property type="entry name" value="P-loop_NTPase"/>
</dbReference>
<reference evidence="10 11" key="1">
    <citation type="submission" date="2016-07" db="EMBL/GenBank/DDBJ databases">
        <title>Multiple horizontal gene transfer events from other fungi enriched the ability of initially mycotrophic Trichoderma (Ascomycota) to feed on dead plant biomass.</title>
        <authorList>
            <consortium name="DOE Joint Genome Institute"/>
            <person name="Aerts A."/>
            <person name="Atanasova L."/>
            <person name="Chenthamara K."/>
            <person name="Zhang J."/>
            <person name="Grujic M."/>
            <person name="Henrissat B."/>
            <person name="Kuo A."/>
            <person name="Salamov A."/>
            <person name="Lipzen A."/>
            <person name="Labutti K."/>
            <person name="Barry K."/>
            <person name="Miao Y."/>
            <person name="Rahimi M.J."/>
            <person name="Shen Q."/>
            <person name="Grigoriev I.V."/>
            <person name="Kubicek C.P."/>
            <person name="Druzhinina I.S."/>
        </authorList>
    </citation>
    <scope>NUCLEOTIDE SEQUENCE [LARGE SCALE GENOMIC DNA]</scope>
    <source>
        <strain evidence="10 11">CBS 226.95</strain>
    </source>
</reference>
<sequence length="1584" mass="178002">MSPLSQFLSDLGLDTSYSTHSRLPVIIYTRNLLASMMNWSIMQWVPIPRMLTSREAITTFLFLLPLLTSLLYRLYAKIRRRDGRSVGLQILSDESNNDLIKYEIIAVHGLGASPEHTWTCRPSSKSRVSENKKTVHLLKDLLMKDERFSDARILHFAYNSDWLVDACFESARDIGLRLIESLIEHRKAHPRLPLIFVGHSFGGIVIKEALSSDLEDTQRIVEDTCGIIFLGTPHLGSPIAGLGATLAYLTGFLGSNTGLLLLLRSNGEMLVNLSIAFQSCLETKYQDLDKKTKIVSICEQKPTYLLNWLYAGLIVPLASATFGTNFMEVFKVDKDHSGLNKCLNSEDPLYKVLTTQLHRIRPTAPPKINTLQQAVLDRLASVTAADAEFHPGLDEYGRRHSECLPQTREEILKDICDWLDGNTSPQKYLYWLQGKAGTGKSTIARTIVSRMARQNRIAANFFFKRGEGDRAKLKRFFTTLVAQIVRQWPSFAKAIQDALESDPSLPEQDPRIQFKKFIQEPLQKQERNKSKVIIIIVDAHDECDSSEDLTGLVQQLTQSQDGHSTQLLVKCFLTSRFDHHSQSSFNSISEEICEKKELEKATSATIKQDIERYLRAELEKIDGLLDPLPVGGLWSNPSDVKNLMKLTERACPLFEFAAFSTRFIKQKNVPGGPQGRLRYILETQIFGDLNKLYGFIIDRRFSGLDRQCRDRAEANFQKIIGSIIFLADAVTVRCLAELLKLSEAEIREELQLFESVLVVPEKQDDQSPITLFHESFRDFLSGSGTKKKLKIDHTRVQTMLASRCRQLLCGSLRENMCKLKTPGTHRSEVADETVNESIPQEVQYACRFWIFHVKRSESSVKDGDDSHLFLLSHLLHWLEAMSFLGRTSESASLVKELKVAVHPSDGVQVKAFLEDAERLILSFRHVIDVAPLQLYSSVLTFSPSKSLVRERFDAYRAKWISHISNVDSQWSPCLQTFEGHVKSIGCVNFSPDGILASADEGNIIKVWDPIAGTCLQTFSMHGQWKRGGIAMAFSKAGRLACMAAGSLSVWDIRRDVCLQTLDLMQFVQRDSWHSPGSVVFEDEQRLLLAGAGLRNVLKLQLGHECEEETNLPFHNVPTILSPDGQWVAYAIQGEIRVLNMNSKTARLAKTLEGVISYLSGLEACFSQDNRYFASAQDHGDAMIWDVSSATCLQFLSEIAPITSLTFSQDSRLLGIGLLGGSIIIWDWEKHSRLQACTGHQLSVTSLSFSLDGTWLASASNDCTVKIWDTTIQDHEEKNASPFSTNAIAMATGGQRLATISAETSGIQLLDDSGRECITQPFKKAYSRIAVSSNGSIFAAVLDDEYGIEIWDAESGNFLPSHNRCSSSIFSIALSANGERFIIGLKNGTAEVWESRTGRLLKELKQGRIHSQGLARVAISCDGEQFAWTRCGDGDKRSFYTEKLHLSIPRECQDQFKWRIRLAFSPNGKRLAAVSDWRGAFWDVATGTCLRAFKHAYTSTWLLDTSFINFDFSTAVKSQEFKKCKDYLTEYYISPDGAWIMRNREKLLWILPEYRPRDAIVSGSKFAIERASGPPIVIKLSDEGL</sequence>
<dbReference type="Pfam" id="PF24883">
    <property type="entry name" value="NPHP3_N"/>
    <property type="match status" value="1"/>
</dbReference>
<dbReference type="SUPFAM" id="SSF52540">
    <property type="entry name" value="P-loop containing nucleoside triphosphate hydrolases"/>
    <property type="match status" value="1"/>
</dbReference>
<organism evidence="10 11">
    <name type="scientific">Trichoderma harzianum CBS 226.95</name>
    <dbReference type="NCBI Taxonomy" id="983964"/>
    <lineage>
        <taxon>Eukaryota</taxon>
        <taxon>Fungi</taxon>
        <taxon>Dikarya</taxon>
        <taxon>Ascomycota</taxon>
        <taxon>Pezizomycotina</taxon>
        <taxon>Sordariomycetes</taxon>
        <taxon>Hypocreomycetidae</taxon>
        <taxon>Hypocreales</taxon>
        <taxon>Hypocreaceae</taxon>
        <taxon>Trichoderma</taxon>
    </lineage>
</organism>
<dbReference type="InterPro" id="IPR001680">
    <property type="entry name" value="WD40_rpt"/>
</dbReference>
<evidence type="ECO:0000256" key="6">
    <source>
        <dbReference type="ARBA" id="ARBA00043913"/>
    </source>
</evidence>
<dbReference type="InterPro" id="IPR015943">
    <property type="entry name" value="WD40/YVTN_repeat-like_dom_sf"/>
</dbReference>
<feature type="transmembrane region" description="Helical" evidence="8">
    <location>
        <begin position="308"/>
        <end position="327"/>
    </location>
</feature>
<dbReference type="Gene3D" id="2.130.10.10">
    <property type="entry name" value="YVTN repeat-like/Quinoprotein amine dehydrogenase"/>
    <property type="match status" value="3"/>
</dbReference>
<dbReference type="SUPFAM" id="SSF69304">
    <property type="entry name" value="Tricorn protease N-terminal domain"/>
    <property type="match status" value="1"/>
</dbReference>
<dbReference type="Gene3D" id="3.40.50.1820">
    <property type="entry name" value="alpha/beta hydrolase"/>
    <property type="match status" value="1"/>
</dbReference>
<evidence type="ECO:0000256" key="4">
    <source>
        <dbReference type="ARBA" id="ARBA00038415"/>
    </source>
</evidence>
<gene>
    <name evidence="10" type="ORF">M431DRAFT_512750</name>
</gene>
<dbReference type="PANTHER" id="PTHR22847">
    <property type="entry name" value="WD40 REPEAT PROTEIN"/>
    <property type="match status" value="1"/>
</dbReference>
<evidence type="ECO:0000256" key="8">
    <source>
        <dbReference type="SAM" id="Phobius"/>
    </source>
</evidence>
<dbReference type="PROSITE" id="PS50082">
    <property type="entry name" value="WD_REPEATS_2"/>
    <property type="match status" value="2"/>
</dbReference>
<dbReference type="RefSeq" id="XP_024769258.1">
    <property type="nucleotide sequence ID" value="XM_024919900.1"/>
</dbReference>
<feature type="domain" description="Nephrocystin 3-like N-terminal" evidence="9">
    <location>
        <begin position="407"/>
        <end position="576"/>
    </location>
</feature>
<keyword evidence="11" id="KW-1185">Reference proteome</keyword>
<feature type="repeat" description="WD" evidence="7">
    <location>
        <begin position="1236"/>
        <end position="1268"/>
    </location>
</feature>
<keyword evidence="3" id="KW-0175">Coiled coil</keyword>
<dbReference type="PROSITE" id="PS50294">
    <property type="entry name" value="WD_REPEATS_REGION"/>
    <property type="match status" value="2"/>
</dbReference>
<dbReference type="PANTHER" id="PTHR22847:SF637">
    <property type="entry name" value="WD REPEAT DOMAIN 5B"/>
    <property type="match status" value="1"/>
</dbReference>
<comment type="function">
    <text evidence="6">Involved in mitochondrial fission. Acts as an adapter protein required to form mitochondrial fission complexes. Formation of these complexes is required to promote constriction and fission of the mitochondrial compartment at a late step in mitochondrial division.</text>
</comment>
<dbReference type="Proteomes" id="UP000241690">
    <property type="component" value="Unassembled WGS sequence"/>
</dbReference>
<dbReference type="Pfam" id="PF00400">
    <property type="entry name" value="WD40"/>
    <property type="match status" value="2"/>
</dbReference>
<evidence type="ECO:0000313" key="10">
    <source>
        <dbReference type="EMBL" id="PTB49581.1"/>
    </source>
</evidence>
<evidence type="ECO:0000256" key="3">
    <source>
        <dbReference type="ARBA" id="ARBA00023054"/>
    </source>
</evidence>
<keyword evidence="8" id="KW-0472">Membrane</keyword>
<dbReference type="Gene3D" id="3.40.50.300">
    <property type="entry name" value="P-loop containing nucleotide triphosphate hydrolases"/>
    <property type="match status" value="1"/>
</dbReference>
<dbReference type="InterPro" id="IPR029058">
    <property type="entry name" value="AB_hydrolase_fold"/>
</dbReference>
<feature type="transmembrane region" description="Helical" evidence="8">
    <location>
        <begin position="56"/>
        <end position="75"/>
    </location>
</feature>
<name>A0A2T3ZXP2_TRIHA</name>
<dbReference type="GO" id="GO:1990234">
    <property type="term" value="C:transferase complex"/>
    <property type="evidence" value="ECO:0007669"/>
    <property type="project" value="UniProtKB-ARBA"/>
</dbReference>
<evidence type="ECO:0000256" key="5">
    <source>
        <dbReference type="ARBA" id="ARBA00039789"/>
    </source>
</evidence>
<dbReference type="InterPro" id="IPR036322">
    <property type="entry name" value="WD40_repeat_dom_sf"/>
</dbReference>
<evidence type="ECO:0000256" key="7">
    <source>
        <dbReference type="PROSITE-ProRule" id="PRU00221"/>
    </source>
</evidence>
<dbReference type="SUPFAM" id="SSF50978">
    <property type="entry name" value="WD40 repeat-like"/>
    <property type="match status" value="2"/>
</dbReference>
<keyword evidence="2" id="KW-0677">Repeat</keyword>
<comment type="similarity">
    <text evidence="4">Belongs to the WD repeat MDV1/CAF4 family.</text>
</comment>
<dbReference type="GeneID" id="36628469"/>
<evidence type="ECO:0000313" key="11">
    <source>
        <dbReference type="Proteomes" id="UP000241690"/>
    </source>
</evidence>
<evidence type="ECO:0000259" key="9">
    <source>
        <dbReference type="Pfam" id="PF24883"/>
    </source>
</evidence>